<evidence type="ECO:0000313" key="4">
    <source>
        <dbReference type="EMBL" id="WVW78599.1"/>
    </source>
</evidence>
<evidence type="ECO:0000313" key="3">
    <source>
        <dbReference type="EMBL" id="OCF26251.1"/>
    </source>
</evidence>
<reference evidence="4" key="4">
    <citation type="submission" date="2024-02" db="EMBL/GenBank/DDBJ databases">
        <title>Comparative genomics of Cryptococcus and Kwoniella reveals pathogenesis evolution and contrasting modes of karyotype evolution via chromosome fusion or intercentromeric recombination.</title>
        <authorList>
            <person name="Coelho M.A."/>
            <person name="David-Palma M."/>
            <person name="Shea T."/>
            <person name="Bowers K."/>
            <person name="McGinley-Smith S."/>
            <person name="Mohammad A.W."/>
            <person name="Gnirke A."/>
            <person name="Yurkov A.M."/>
            <person name="Nowrousian M."/>
            <person name="Sun S."/>
            <person name="Cuomo C.A."/>
            <person name="Heitman J."/>
        </authorList>
    </citation>
    <scope>NUCLEOTIDE SEQUENCE</scope>
    <source>
        <strain evidence="4">CBS 10118</strain>
    </source>
</reference>
<feature type="region of interest" description="Disordered" evidence="1">
    <location>
        <begin position="169"/>
        <end position="195"/>
    </location>
</feature>
<dbReference type="PANTHER" id="PTHR31840:SF1">
    <property type="entry name" value="COILED-COIL DOMAIN-CONTAINING PROTEIN 97"/>
    <property type="match status" value="1"/>
</dbReference>
<dbReference type="Proteomes" id="UP000092730">
    <property type="component" value="Chromosome 1"/>
</dbReference>
<dbReference type="GeneID" id="30208330"/>
<keyword evidence="5" id="KW-1185">Reference proteome</keyword>
<dbReference type="OrthoDB" id="3345311at2759"/>
<evidence type="ECO:0000256" key="1">
    <source>
        <dbReference type="SAM" id="MobiDB-lite"/>
    </source>
</evidence>
<reference evidence="4" key="2">
    <citation type="submission" date="2013-07" db="EMBL/GenBank/DDBJ databases">
        <authorList>
            <consortium name="The Broad Institute Genome Sequencing Platform"/>
            <person name="Cuomo C."/>
            <person name="Litvintseva A."/>
            <person name="Chen Y."/>
            <person name="Heitman J."/>
            <person name="Sun S."/>
            <person name="Springer D."/>
            <person name="Dromer F."/>
            <person name="Young S.K."/>
            <person name="Zeng Q."/>
            <person name="Gargeya S."/>
            <person name="Fitzgerald M."/>
            <person name="Abouelleil A."/>
            <person name="Alvarado L."/>
            <person name="Berlin A.M."/>
            <person name="Chapman S.B."/>
            <person name="Dewar J."/>
            <person name="Goldberg J."/>
            <person name="Griggs A."/>
            <person name="Gujja S."/>
            <person name="Hansen M."/>
            <person name="Howarth C."/>
            <person name="Imamovic A."/>
            <person name="Larimer J."/>
            <person name="McCowan C."/>
            <person name="Murphy C."/>
            <person name="Pearson M."/>
            <person name="Priest M."/>
            <person name="Roberts A."/>
            <person name="Saif S."/>
            <person name="Shea T."/>
            <person name="Sykes S."/>
            <person name="Wortman J."/>
            <person name="Nusbaum C."/>
            <person name="Birren B."/>
        </authorList>
    </citation>
    <scope>NUCLEOTIDE SEQUENCE</scope>
    <source>
        <strain evidence="4">CBS 10118</strain>
    </source>
</reference>
<dbReference type="VEuPathDB" id="FungiDB:I302_03931"/>
<feature type="domain" description="CCD97-like C-terminal" evidence="2">
    <location>
        <begin position="80"/>
        <end position="252"/>
    </location>
</feature>
<feature type="compositionally biased region" description="Acidic residues" evidence="1">
    <location>
        <begin position="169"/>
        <end position="181"/>
    </location>
</feature>
<gene>
    <name evidence="3" type="ORF">I302_03931</name>
    <name evidence="4" type="ORF">I302_100556</name>
</gene>
<feature type="compositionally biased region" description="Basic and acidic residues" evidence="1">
    <location>
        <begin position="229"/>
        <end position="247"/>
    </location>
</feature>
<dbReference type="EMBL" id="CP144541">
    <property type="protein sequence ID" value="WVW78599.1"/>
    <property type="molecule type" value="Genomic_DNA"/>
</dbReference>
<evidence type="ECO:0000313" key="5">
    <source>
        <dbReference type="Proteomes" id="UP000092730"/>
    </source>
</evidence>
<organism evidence="3">
    <name type="scientific">Kwoniella bestiolae CBS 10118</name>
    <dbReference type="NCBI Taxonomy" id="1296100"/>
    <lineage>
        <taxon>Eukaryota</taxon>
        <taxon>Fungi</taxon>
        <taxon>Dikarya</taxon>
        <taxon>Basidiomycota</taxon>
        <taxon>Agaricomycotina</taxon>
        <taxon>Tremellomycetes</taxon>
        <taxon>Tremellales</taxon>
        <taxon>Cryptococcaceae</taxon>
        <taxon>Kwoniella</taxon>
    </lineage>
</organism>
<dbReference type="Pfam" id="PF09747">
    <property type="entry name" value="CCD97-like_C"/>
    <property type="match status" value="1"/>
</dbReference>
<feature type="compositionally biased region" description="Basic and acidic residues" evidence="1">
    <location>
        <begin position="274"/>
        <end position="285"/>
    </location>
</feature>
<evidence type="ECO:0000259" key="2">
    <source>
        <dbReference type="Pfam" id="PF09747"/>
    </source>
</evidence>
<dbReference type="STRING" id="1296100.A0A1B9G5G6"/>
<reference evidence="3" key="1">
    <citation type="submission" date="2013-07" db="EMBL/GenBank/DDBJ databases">
        <title>The Genome Sequence of Cryptococcus bestiolae CBS10118.</title>
        <authorList>
            <consortium name="The Broad Institute Genome Sequencing Platform"/>
            <person name="Cuomo C."/>
            <person name="Litvintseva A."/>
            <person name="Chen Y."/>
            <person name="Heitman J."/>
            <person name="Sun S."/>
            <person name="Springer D."/>
            <person name="Dromer F."/>
            <person name="Young S.K."/>
            <person name="Zeng Q."/>
            <person name="Gargeya S."/>
            <person name="Fitzgerald M."/>
            <person name="Abouelleil A."/>
            <person name="Alvarado L."/>
            <person name="Berlin A.M."/>
            <person name="Chapman S.B."/>
            <person name="Dewar J."/>
            <person name="Goldberg J."/>
            <person name="Griggs A."/>
            <person name="Gujja S."/>
            <person name="Hansen M."/>
            <person name="Howarth C."/>
            <person name="Imamovic A."/>
            <person name="Larimer J."/>
            <person name="McCowan C."/>
            <person name="Murphy C."/>
            <person name="Pearson M."/>
            <person name="Priest M."/>
            <person name="Roberts A."/>
            <person name="Saif S."/>
            <person name="Shea T."/>
            <person name="Sykes S."/>
            <person name="Wortman J."/>
            <person name="Nusbaum C."/>
            <person name="Birren B."/>
        </authorList>
    </citation>
    <scope>NUCLEOTIDE SEQUENCE [LARGE SCALE GENOMIC DNA]</scope>
    <source>
        <strain evidence="3">CBS 10118</strain>
    </source>
</reference>
<dbReference type="KEGG" id="kbi:30208330"/>
<dbReference type="InterPro" id="IPR040233">
    <property type="entry name" value="CCD97-like_C"/>
</dbReference>
<feature type="compositionally biased region" description="Polar residues" evidence="1">
    <location>
        <begin position="256"/>
        <end position="273"/>
    </location>
</feature>
<protein>
    <recommendedName>
        <fullName evidence="2">CCD97-like C-terminal domain-containing protein</fullName>
    </recommendedName>
</protein>
<name>A0A1B9G5G6_9TREE</name>
<sequence>MSQSPLTPDQIRPILSYLDLPLSDTLPSPPLTFLSQHLSNLPPSLLEHFAFLTPKQLTAIPTIKHRRLLYATSIPRPGILSVNEGRLRWPLLWERLGGDPFAAINENSNSAIEEEEWVSQGFMHDSQGGREKNQQVKKLGGFLRVLEEERESEGIRSAKRMERRLDVQGEEFDEDSDDEGEQQQLNGDGNGVGRVEVNEDQGEVERLFEKRLLEIFLDGMDTIDYTAIDFHEPPGGDPIAVRDAEDKYFDDEEPSRTPNGHDQGSTVGDSVSSRLEEIEAGDNKETQNGQGEYDY</sequence>
<reference evidence="3" key="3">
    <citation type="submission" date="2014-01" db="EMBL/GenBank/DDBJ databases">
        <title>Evolution of pathogenesis and genome organization in the Tremellales.</title>
        <authorList>
            <person name="Cuomo C."/>
            <person name="Litvintseva A."/>
            <person name="Heitman J."/>
            <person name="Chen Y."/>
            <person name="Sun S."/>
            <person name="Springer D."/>
            <person name="Dromer F."/>
            <person name="Young S."/>
            <person name="Zeng Q."/>
            <person name="Chapman S."/>
            <person name="Gujja S."/>
            <person name="Saif S."/>
            <person name="Birren B."/>
        </authorList>
    </citation>
    <scope>NUCLEOTIDE SEQUENCE</scope>
    <source>
        <strain evidence="3">CBS 10118</strain>
    </source>
</reference>
<proteinExistence type="predicted"/>
<dbReference type="AlphaFoldDB" id="A0A1B9G5G6"/>
<accession>A0A1B9G5G6</accession>
<feature type="region of interest" description="Disordered" evidence="1">
    <location>
        <begin position="228"/>
        <end position="295"/>
    </location>
</feature>
<dbReference type="EMBL" id="KI894020">
    <property type="protein sequence ID" value="OCF26251.1"/>
    <property type="molecule type" value="Genomic_DNA"/>
</dbReference>
<dbReference type="RefSeq" id="XP_019047321.1">
    <property type="nucleotide sequence ID" value="XM_019190573.1"/>
</dbReference>
<dbReference type="PANTHER" id="PTHR31840">
    <property type="entry name" value="COILED-COIL DOMAIN-CONTAINING PROTEIN 97"/>
    <property type="match status" value="1"/>
</dbReference>
<feature type="compositionally biased region" description="Polar residues" evidence="1">
    <location>
        <begin position="286"/>
        <end position="295"/>
    </location>
</feature>
<dbReference type="InterPro" id="IPR018613">
    <property type="entry name" value="Ccdc97-like"/>
</dbReference>